<sequence>MSARLQESDLLVERNKRGRATVYSQLEEFTDEEDFNPLNLQRKIQDTRRNERDSLPPSIKQIENFKCRQNKSEAIVSLEQLKAYAIRNAAVPEEDENKTFVCGFASSVISEKIVFCLTWTTVKLRRFQQQSKMIQVDATYKLNWHGFPVLVCGFSVSSQHFCGTFLALSSNENTWCYERFFAAVSSFQEDWSSKLASRALSFS</sequence>
<keyword evidence="1" id="KW-1185">Reference proteome</keyword>
<dbReference type="Proteomes" id="UP000887574">
    <property type="component" value="Unplaced"/>
</dbReference>
<dbReference type="WBParaSite" id="jg4924">
    <property type="protein sequence ID" value="jg4924"/>
    <property type="gene ID" value="jg4924"/>
</dbReference>
<proteinExistence type="predicted"/>
<organism evidence="1 2">
    <name type="scientific">Ditylenchus dipsaci</name>
    <dbReference type="NCBI Taxonomy" id="166011"/>
    <lineage>
        <taxon>Eukaryota</taxon>
        <taxon>Metazoa</taxon>
        <taxon>Ecdysozoa</taxon>
        <taxon>Nematoda</taxon>
        <taxon>Chromadorea</taxon>
        <taxon>Rhabditida</taxon>
        <taxon>Tylenchina</taxon>
        <taxon>Tylenchomorpha</taxon>
        <taxon>Sphaerularioidea</taxon>
        <taxon>Anguinidae</taxon>
        <taxon>Anguininae</taxon>
        <taxon>Ditylenchus</taxon>
    </lineage>
</organism>
<reference evidence="2" key="1">
    <citation type="submission" date="2022-11" db="UniProtKB">
        <authorList>
            <consortium name="WormBaseParasite"/>
        </authorList>
    </citation>
    <scope>IDENTIFICATION</scope>
</reference>
<protein>
    <submittedName>
        <fullName evidence="2">MULE transposase domain-containing protein</fullName>
    </submittedName>
</protein>
<accession>A0A915EBK2</accession>
<evidence type="ECO:0000313" key="2">
    <source>
        <dbReference type="WBParaSite" id="jg4924"/>
    </source>
</evidence>
<evidence type="ECO:0000313" key="1">
    <source>
        <dbReference type="Proteomes" id="UP000887574"/>
    </source>
</evidence>
<name>A0A915EBK2_9BILA</name>
<dbReference type="AlphaFoldDB" id="A0A915EBK2"/>